<protein>
    <submittedName>
        <fullName evidence="1">Uncharacterized protein</fullName>
    </submittedName>
</protein>
<proteinExistence type="predicted"/>
<sequence length="159" mass="17675">MPGFFGCTDTSKMSNPVPVAAAPAEGFATGINCMDGRVQLPLVNHMRSTYNCAFIDQITEAGPVRYFNMPEDAPQTDRDTFTNMMARVDISVHHHGSKVINVTAHPDCAGNVVEDDKQKVQLLRAKAYLKEKYPTCTVEAIWIWPANGEDWSRVRCITL</sequence>
<name>A0A9K3CP10_9EUKA</name>
<comment type="caution">
    <text evidence="1">The sequence shown here is derived from an EMBL/GenBank/DDBJ whole genome shotgun (WGS) entry which is preliminary data.</text>
</comment>
<evidence type="ECO:0000313" key="1">
    <source>
        <dbReference type="EMBL" id="GIQ80686.1"/>
    </source>
</evidence>
<reference evidence="1 2" key="1">
    <citation type="journal article" date="2018" name="PLoS ONE">
        <title>The draft genome of Kipferlia bialata reveals reductive genome evolution in fornicate parasites.</title>
        <authorList>
            <person name="Tanifuji G."/>
            <person name="Takabayashi S."/>
            <person name="Kume K."/>
            <person name="Takagi M."/>
            <person name="Nakayama T."/>
            <person name="Kamikawa R."/>
            <person name="Inagaki Y."/>
            <person name="Hashimoto T."/>
        </authorList>
    </citation>
    <scope>NUCLEOTIDE SEQUENCE [LARGE SCALE GENOMIC DNA]</scope>
    <source>
        <strain evidence="1">NY0173</strain>
    </source>
</reference>
<dbReference type="InterPro" id="IPR046871">
    <property type="entry name" value="Pro_CA_2"/>
</dbReference>
<dbReference type="AlphaFoldDB" id="A0A9K3CP10"/>
<dbReference type="Pfam" id="PF20393">
    <property type="entry name" value="Pro_CA_2"/>
    <property type="match status" value="1"/>
</dbReference>
<gene>
    <name evidence="1" type="ORF">KIPB_001521</name>
</gene>
<dbReference type="EMBL" id="BDIP01000220">
    <property type="protein sequence ID" value="GIQ80686.1"/>
    <property type="molecule type" value="Genomic_DNA"/>
</dbReference>
<evidence type="ECO:0000313" key="2">
    <source>
        <dbReference type="Proteomes" id="UP000265618"/>
    </source>
</evidence>
<organism evidence="1 2">
    <name type="scientific">Kipferlia bialata</name>
    <dbReference type="NCBI Taxonomy" id="797122"/>
    <lineage>
        <taxon>Eukaryota</taxon>
        <taxon>Metamonada</taxon>
        <taxon>Carpediemonas-like organisms</taxon>
        <taxon>Kipferlia</taxon>
    </lineage>
</organism>
<accession>A0A9K3CP10</accession>
<keyword evidence="2" id="KW-1185">Reference proteome</keyword>
<dbReference type="Proteomes" id="UP000265618">
    <property type="component" value="Unassembled WGS sequence"/>
</dbReference>